<dbReference type="AlphaFoldDB" id="A0A6L5Y0I7"/>
<evidence type="ECO:0000256" key="1">
    <source>
        <dbReference type="PROSITE-ProRule" id="PRU00182"/>
    </source>
</evidence>
<dbReference type="Pfam" id="PF17774">
    <property type="entry name" value="YlmH_RBD"/>
    <property type="match status" value="1"/>
</dbReference>
<keyword evidence="1" id="KW-0694">RNA-binding</keyword>
<feature type="domain" description="RNA-binding S4" evidence="2">
    <location>
        <begin position="177"/>
        <end position="238"/>
    </location>
</feature>
<evidence type="ECO:0000313" key="4">
    <source>
        <dbReference type="Proteomes" id="UP000482209"/>
    </source>
</evidence>
<name>A0A6L5Y0I7_9FIRM</name>
<dbReference type="PANTHER" id="PTHR13633">
    <property type="entry name" value="MITOCHONDRIAL TRANSCRIPTION RESCUE FACTOR 1"/>
    <property type="match status" value="1"/>
</dbReference>
<evidence type="ECO:0000259" key="2">
    <source>
        <dbReference type="SMART" id="SM00363"/>
    </source>
</evidence>
<dbReference type="InterPro" id="IPR002942">
    <property type="entry name" value="S4_RNA-bd"/>
</dbReference>
<dbReference type="EMBL" id="VUMT01000017">
    <property type="protein sequence ID" value="MSS64389.1"/>
    <property type="molecule type" value="Genomic_DNA"/>
</dbReference>
<dbReference type="SUPFAM" id="SSF55174">
    <property type="entry name" value="Alpha-L RNA-binding motif"/>
    <property type="match status" value="1"/>
</dbReference>
<dbReference type="InterPro" id="IPR036986">
    <property type="entry name" value="S4_RNA-bd_sf"/>
</dbReference>
<accession>A0A6L5Y0I7</accession>
<dbReference type="RefSeq" id="WP_154519780.1">
    <property type="nucleotide sequence ID" value="NZ_VUMT01000017.1"/>
</dbReference>
<dbReference type="Gene3D" id="3.30.70.330">
    <property type="match status" value="1"/>
</dbReference>
<sequence length="253" mass="29277">MNQKKEEALLLKHLKDLSHISYQRGYRTYSDFLNINEISLFLQYQKDIVTSQYRLWGGYDDAERRVICFYEDDSSNTMSFPIQCLLIQPANKKFSDALNHRDYLGAILNLGIDRKKVGDIIVKDKEAYVFCQKDITPYIIDNLNRIKHTTVLVTRQNEKIEAFEPNFIEITGTVSSLRLDTILSVAFRTSRNSLTGLIEGQKVYVNNRLVETNSFSLKEGDNVSVRGMGKFVFQGASEQTKKKRYKIIISKYI</sequence>
<dbReference type="InterPro" id="IPR040591">
    <property type="entry name" value="RqcP2_RBD"/>
</dbReference>
<proteinExistence type="predicted"/>
<organism evidence="3 4">
    <name type="scientific">Velocimicrobium porci</name>
    <dbReference type="NCBI Taxonomy" id="2606634"/>
    <lineage>
        <taxon>Bacteria</taxon>
        <taxon>Bacillati</taxon>
        <taxon>Bacillota</taxon>
        <taxon>Clostridia</taxon>
        <taxon>Lachnospirales</taxon>
        <taxon>Lachnospiraceae</taxon>
        <taxon>Velocimicrobium</taxon>
    </lineage>
</organism>
<evidence type="ECO:0000313" key="3">
    <source>
        <dbReference type="EMBL" id="MSS64389.1"/>
    </source>
</evidence>
<dbReference type="PANTHER" id="PTHR13633:SF3">
    <property type="entry name" value="MITOCHONDRIAL TRANSCRIPTION RESCUE FACTOR 1"/>
    <property type="match status" value="1"/>
</dbReference>
<dbReference type="Proteomes" id="UP000482209">
    <property type="component" value="Unassembled WGS sequence"/>
</dbReference>
<dbReference type="Pfam" id="PF01479">
    <property type="entry name" value="S4"/>
    <property type="match status" value="1"/>
</dbReference>
<dbReference type="GO" id="GO:0003723">
    <property type="term" value="F:RNA binding"/>
    <property type="evidence" value="ECO:0007669"/>
    <property type="project" value="UniProtKB-KW"/>
</dbReference>
<dbReference type="InterPro" id="IPR012677">
    <property type="entry name" value="Nucleotide-bd_a/b_plait_sf"/>
</dbReference>
<dbReference type="CDD" id="cd00165">
    <property type="entry name" value="S4"/>
    <property type="match status" value="1"/>
</dbReference>
<reference evidence="3 4" key="1">
    <citation type="submission" date="2019-08" db="EMBL/GenBank/DDBJ databases">
        <title>In-depth cultivation of the pig gut microbiome towards novel bacterial diversity and tailored functional studies.</title>
        <authorList>
            <person name="Wylensek D."/>
            <person name="Hitch T.C.A."/>
            <person name="Clavel T."/>
        </authorList>
    </citation>
    <scope>NUCLEOTIDE SEQUENCE [LARGE SCALE GENOMIC DNA]</scope>
    <source>
        <strain evidence="3 4">WCA-693-APC-MOT-I</strain>
    </source>
</reference>
<gene>
    <name evidence="3" type="ORF">FYJ58_10960</name>
</gene>
<dbReference type="PROSITE" id="PS50889">
    <property type="entry name" value="S4"/>
    <property type="match status" value="1"/>
</dbReference>
<comment type="caution">
    <text evidence="3">The sequence shown here is derived from an EMBL/GenBank/DDBJ whole genome shotgun (WGS) entry which is preliminary data.</text>
</comment>
<dbReference type="Gene3D" id="3.10.290.10">
    <property type="entry name" value="RNA-binding S4 domain"/>
    <property type="match status" value="1"/>
</dbReference>
<keyword evidence="4" id="KW-1185">Reference proteome</keyword>
<dbReference type="Gene3D" id="3.30.1370.160">
    <property type="match status" value="1"/>
</dbReference>
<dbReference type="SMART" id="SM00363">
    <property type="entry name" value="S4"/>
    <property type="match status" value="1"/>
</dbReference>
<protein>
    <submittedName>
        <fullName evidence="3">RNA-binding protein</fullName>
    </submittedName>
</protein>